<keyword evidence="2" id="KW-1185">Reference proteome</keyword>
<reference evidence="1" key="1">
    <citation type="submission" date="2021-04" db="EMBL/GenBank/DDBJ databases">
        <title>Pseudaminobacter soli sp. nov., isolated from paddy soil contaminated by heavy metals.</title>
        <authorList>
            <person name="Zhang K."/>
        </authorList>
    </citation>
    <scope>NUCLEOTIDE SEQUENCE</scope>
    <source>
        <strain evidence="1">19-2017</strain>
    </source>
</reference>
<comment type="caution">
    <text evidence="1">The sequence shown here is derived from an EMBL/GenBank/DDBJ whole genome shotgun (WGS) entry which is preliminary data.</text>
</comment>
<proteinExistence type="predicted"/>
<dbReference type="Proteomes" id="UP000680348">
    <property type="component" value="Unassembled WGS sequence"/>
</dbReference>
<sequence>MSDDDLGLYQRAIAFLDDLSRSEAAKMRGSEALQSALDRALEKRGIVLHPDDPAWRQLELGFIRAQRRAINGIKARLDGELVPPNIPAQPNRTETLSAATRRWVEGGSRAAHKPRGSAIS</sequence>
<dbReference type="EMBL" id="JAGWCR010000030">
    <property type="protein sequence ID" value="MBS3652553.1"/>
    <property type="molecule type" value="Genomic_DNA"/>
</dbReference>
<evidence type="ECO:0000313" key="1">
    <source>
        <dbReference type="EMBL" id="MBS3652553.1"/>
    </source>
</evidence>
<dbReference type="AlphaFoldDB" id="A0A942E7I2"/>
<organism evidence="1 2">
    <name type="scientific">Pseudaminobacter soli</name>
    <name type="common">ex Zhang et al. 2022</name>
    <dbReference type="NCBI Taxonomy" id="2831468"/>
    <lineage>
        <taxon>Bacteria</taxon>
        <taxon>Pseudomonadati</taxon>
        <taxon>Pseudomonadota</taxon>
        <taxon>Alphaproteobacteria</taxon>
        <taxon>Hyphomicrobiales</taxon>
        <taxon>Phyllobacteriaceae</taxon>
        <taxon>Pseudaminobacter</taxon>
    </lineage>
</organism>
<name>A0A942E7I2_9HYPH</name>
<protein>
    <submittedName>
        <fullName evidence="1">Uncharacterized protein</fullName>
    </submittedName>
</protein>
<gene>
    <name evidence="1" type="ORF">KEU06_28645</name>
</gene>
<dbReference type="RefSeq" id="WP_188258102.1">
    <property type="nucleotide sequence ID" value="NZ_JABVCF010000030.1"/>
</dbReference>
<evidence type="ECO:0000313" key="2">
    <source>
        <dbReference type="Proteomes" id="UP000680348"/>
    </source>
</evidence>
<accession>A0A942E7I2</accession>